<keyword evidence="7" id="KW-0143">Chaperone</keyword>
<keyword evidence="12" id="KW-0697">Rotamase</keyword>
<proteinExistence type="inferred from homology"/>
<evidence type="ECO:0000259" key="13">
    <source>
        <dbReference type="PROSITE" id="PS50198"/>
    </source>
</evidence>
<evidence type="ECO:0000256" key="6">
    <source>
        <dbReference type="ARBA" id="ARBA00023136"/>
    </source>
</evidence>
<protein>
    <recommendedName>
        <fullName evidence="10">Periplasmic chaperone PpiD</fullName>
    </recommendedName>
    <alternativeName>
        <fullName evidence="11">Periplasmic folding chaperone</fullName>
    </alternativeName>
</protein>
<dbReference type="GO" id="GO:0003755">
    <property type="term" value="F:peptidyl-prolyl cis-trans isomerase activity"/>
    <property type="evidence" value="ECO:0007669"/>
    <property type="project" value="UniProtKB-KW"/>
</dbReference>
<evidence type="ECO:0000256" key="10">
    <source>
        <dbReference type="ARBA" id="ARBA00040743"/>
    </source>
</evidence>
<dbReference type="InterPro" id="IPR023058">
    <property type="entry name" value="PPIase_PpiC_CS"/>
</dbReference>
<evidence type="ECO:0000256" key="4">
    <source>
        <dbReference type="ARBA" id="ARBA00022692"/>
    </source>
</evidence>
<dbReference type="InterPro" id="IPR000297">
    <property type="entry name" value="PPIase_PpiC"/>
</dbReference>
<dbReference type="PROSITE" id="PS01096">
    <property type="entry name" value="PPIC_PPIASE_1"/>
    <property type="match status" value="1"/>
</dbReference>
<dbReference type="Gene3D" id="3.10.50.40">
    <property type="match status" value="1"/>
</dbReference>
<dbReference type="RefSeq" id="WP_104356472.1">
    <property type="nucleotide sequence ID" value="NZ_CALFFA010000022.1"/>
</dbReference>
<dbReference type="InterPro" id="IPR027304">
    <property type="entry name" value="Trigger_fact/SurA_dom_sf"/>
</dbReference>
<dbReference type="InterPro" id="IPR052029">
    <property type="entry name" value="PpiD_chaperone"/>
</dbReference>
<evidence type="ECO:0000256" key="11">
    <source>
        <dbReference type="ARBA" id="ARBA00042775"/>
    </source>
</evidence>
<organism evidence="14 16">
    <name type="scientific">Caldimonas thermodepolymerans</name>
    <dbReference type="NCBI Taxonomy" id="215580"/>
    <lineage>
        <taxon>Bacteria</taxon>
        <taxon>Pseudomonadati</taxon>
        <taxon>Pseudomonadota</taxon>
        <taxon>Betaproteobacteria</taxon>
        <taxon>Burkholderiales</taxon>
        <taxon>Sphaerotilaceae</taxon>
        <taxon>Caldimonas</taxon>
    </lineage>
</organism>
<evidence type="ECO:0000313" key="16">
    <source>
        <dbReference type="Proteomes" id="UP000239406"/>
    </source>
</evidence>
<evidence type="ECO:0000313" key="15">
    <source>
        <dbReference type="EMBL" id="TCP09750.1"/>
    </source>
</evidence>
<keyword evidence="4" id="KW-0812">Transmembrane</keyword>
<gene>
    <name evidence="14" type="ORF">C1702_04370</name>
    <name evidence="15" type="ORF">EV676_101328</name>
</gene>
<reference evidence="14 16" key="1">
    <citation type="submission" date="2018-02" db="EMBL/GenBank/DDBJ databases">
        <title>Reclassifiation of [Polyangium] brachysporum DSM 7029 as Guopingzhaonella breviflexa gen. nov., sp. nov., a member of the family Comamonadaceae.</title>
        <authorList>
            <person name="Tang B."/>
        </authorList>
    </citation>
    <scope>NUCLEOTIDE SEQUENCE [LARGE SCALE GENOMIC DNA]</scope>
    <source>
        <strain evidence="14 16">DSM 15344</strain>
    </source>
</reference>
<keyword evidence="3" id="KW-0997">Cell inner membrane</keyword>
<dbReference type="PANTHER" id="PTHR47529:SF1">
    <property type="entry name" value="PERIPLASMIC CHAPERONE PPID"/>
    <property type="match status" value="1"/>
</dbReference>
<dbReference type="EMBL" id="PSNY01000004">
    <property type="protein sequence ID" value="PPE70781.1"/>
    <property type="molecule type" value="Genomic_DNA"/>
</dbReference>
<evidence type="ECO:0000256" key="5">
    <source>
        <dbReference type="ARBA" id="ARBA00022989"/>
    </source>
</evidence>
<dbReference type="Gene3D" id="1.10.4030.10">
    <property type="entry name" value="Porin chaperone SurA, peptide-binding domain"/>
    <property type="match status" value="1"/>
</dbReference>
<keyword evidence="8 12" id="KW-0413">Isomerase</keyword>
<keyword evidence="5" id="KW-1133">Transmembrane helix</keyword>
<dbReference type="PROSITE" id="PS50198">
    <property type="entry name" value="PPIC_PPIASE_2"/>
    <property type="match status" value="1"/>
</dbReference>
<evidence type="ECO:0000313" key="17">
    <source>
        <dbReference type="Proteomes" id="UP000294772"/>
    </source>
</evidence>
<sequence>MFDFVRNNTRVLFFVLLLLIIPSFVFFGVQGYTQFREGANEVARVAGKPISAAELDAAHREQIERIRQQMPGLDIKLLDTPEMKRETLEALVRQRVMAEAMADMHLVTDDVRLQRLFQTDPQLAFLRNADGTLNRDLLAMRGMTPAMFTESLRREYSLRQVMQGVSQSTVAGQGVTDAALDAFLQQREIQVALFDAKEYTGRIDPSEEELKAYYDNPANATLFQQPEQVSIEYAVLDLETVKRGISVPEDKLREYYTQNESLYATPEERHASHILVQSAASDPAEKRQAAKAKAEQLLAEVKQNPARFAEVAKQHSDDPGSKGNGGDLGFFGRSAMVKPFADTVFAMKPGEISDVVETDFGYHIIRLHEVRGGDKKPFEAVRAQIEEDVRKQLAQQEYAEAAEQFSNLVYEQDDSLAPVAEKLKLEVRTAQNLTREPGVDAQGPLANPRFLEAVFDEEAVRSKRNTKAVEIGPNQLAAARVLEHVPARTLPFEEVKDRVRERVIAQQAAAAARQDGEGQLAAWKAAPDSAQLRSPVTVSRVQPQQLPRQVIDAALKADPEQLPAWVGVDLGEQGYAVVKVNKLAGRAELPGGRKLDDEYRQAWSAVEADAYYEMLKKRYKVEISYRGDGASVQ</sequence>
<evidence type="ECO:0000256" key="7">
    <source>
        <dbReference type="ARBA" id="ARBA00023186"/>
    </source>
</evidence>
<evidence type="ECO:0000256" key="12">
    <source>
        <dbReference type="PROSITE-ProRule" id="PRU00278"/>
    </source>
</evidence>
<reference evidence="15 17" key="2">
    <citation type="submission" date="2019-03" db="EMBL/GenBank/DDBJ databases">
        <title>Genomic Encyclopedia of Type Strains, Phase IV (KMG-IV): sequencing the most valuable type-strain genomes for metagenomic binning, comparative biology and taxonomic classification.</title>
        <authorList>
            <person name="Goeker M."/>
        </authorList>
    </citation>
    <scope>NUCLEOTIDE SEQUENCE [LARGE SCALE GENOMIC DNA]</scope>
    <source>
        <strain evidence="15 17">DSM 15264</strain>
    </source>
</reference>
<feature type="domain" description="PpiC" evidence="13">
    <location>
        <begin position="266"/>
        <end position="369"/>
    </location>
</feature>
<keyword evidence="6" id="KW-0472">Membrane</keyword>
<dbReference type="Pfam" id="PF13624">
    <property type="entry name" value="SurA_N_3"/>
    <property type="match status" value="1"/>
</dbReference>
<dbReference type="AlphaFoldDB" id="A0A2S5T727"/>
<comment type="caution">
    <text evidence="14">The sequence shown here is derived from an EMBL/GenBank/DDBJ whole genome shotgun (WGS) entry which is preliminary data.</text>
</comment>
<accession>A0A2S5T727</accession>
<evidence type="ECO:0000256" key="1">
    <source>
        <dbReference type="ARBA" id="ARBA00004382"/>
    </source>
</evidence>
<dbReference type="Proteomes" id="UP000239406">
    <property type="component" value="Unassembled WGS sequence"/>
</dbReference>
<dbReference type="Pfam" id="PF13616">
    <property type="entry name" value="Rotamase_3"/>
    <property type="match status" value="1"/>
</dbReference>
<evidence type="ECO:0000256" key="2">
    <source>
        <dbReference type="ARBA" id="ARBA00022475"/>
    </source>
</evidence>
<evidence type="ECO:0000256" key="8">
    <source>
        <dbReference type="ARBA" id="ARBA00023235"/>
    </source>
</evidence>
<dbReference type="OrthoDB" id="9812372at2"/>
<dbReference type="InterPro" id="IPR046357">
    <property type="entry name" value="PPIase_dom_sf"/>
</dbReference>
<dbReference type="EMBL" id="SLXF01000001">
    <property type="protein sequence ID" value="TCP09750.1"/>
    <property type="molecule type" value="Genomic_DNA"/>
</dbReference>
<evidence type="ECO:0000256" key="9">
    <source>
        <dbReference type="ARBA" id="ARBA00038408"/>
    </source>
</evidence>
<comment type="subcellular location">
    <subcellularLocation>
        <location evidence="1">Cell inner membrane</location>
        <topology evidence="1">Single-pass type II membrane protein</topology>
        <orientation evidence="1">Periplasmic side</orientation>
    </subcellularLocation>
</comment>
<dbReference type="PANTHER" id="PTHR47529">
    <property type="entry name" value="PEPTIDYL-PROLYL CIS-TRANS ISOMERASE D"/>
    <property type="match status" value="1"/>
</dbReference>
<keyword evidence="16" id="KW-1185">Reference proteome</keyword>
<dbReference type="Proteomes" id="UP000294772">
    <property type="component" value="Unassembled WGS sequence"/>
</dbReference>
<dbReference type="SUPFAM" id="SSF54534">
    <property type="entry name" value="FKBP-like"/>
    <property type="match status" value="1"/>
</dbReference>
<dbReference type="GO" id="GO:0005886">
    <property type="term" value="C:plasma membrane"/>
    <property type="evidence" value="ECO:0007669"/>
    <property type="project" value="UniProtKB-SubCell"/>
</dbReference>
<name>A0A2S5T727_9BURK</name>
<dbReference type="SUPFAM" id="SSF109998">
    <property type="entry name" value="Triger factor/SurA peptide-binding domain-like"/>
    <property type="match status" value="1"/>
</dbReference>
<keyword evidence="2" id="KW-1003">Cell membrane</keyword>
<comment type="similarity">
    <text evidence="9">Belongs to the PpiD chaperone family.</text>
</comment>
<evidence type="ECO:0000313" key="14">
    <source>
        <dbReference type="EMBL" id="PPE70781.1"/>
    </source>
</evidence>
<evidence type="ECO:0000256" key="3">
    <source>
        <dbReference type="ARBA" id="ARBA00022519"/>
    </source>
</evidence>